<protein>
    <recommendedName>
        <fullName evidence="4">Lipocalin-like domain-containing protein</fullName>
    </recommendedName>
</protein>
<dbReference type="Proteomes" id="UP001589654">
    <property type="component" value="Unassembled WGS sequence"/>
</dbReference>
<dbReference type="EMBL" id="JBHMEW010000005">
    <property type="protein sequence ID" value="MFB9210253.1"/>
    <property type="molecule type" value="Genomic_DNA"/>
</dbReference>
<feature type="signal peptide" evidence="1">
    <location>
        <begin position="1"/>
        <end position="24"/>
    </location>
</feature>
<proteinExistence type="predicted"/>
<evidence type="ECO:0000313" key="2">
    <source>
        <dbReference type="EMBL" id="MFB9210253.1"/>
    </source>
</evidence>
<dbReference type="RefSeq" id="WP_290249722.1">
    <property type="nucleotide sequence ID" value="NZ_JAUFQT010000002.1"/>
</dbReference>
<sequence>MVSSNKNRLIGLVLLILFSLSSCGKDGNGNPQQTDPTDEELIVRDWNLVSVTSNGMGINSNGFSIKFNKGGTFNFNTPGIPELPQSGTWVLTNSGNVIMLNGNVELEVGVLNVNRFVFDHSNTNFKEGNVTTEFVLEK</sequence>
<keyword evidence="1" id="KW-0732">Signal</keyword>
<keyword evidence="3" id="KW-1185">Reference proteome</keyword>
<evidence type="ECO:0008006" key="4">
    <source>
        <dbReference type="Google" id="ProtNLM"/>
    </source>
</evidence>
<evidence type="ECO:0000256" key="1">
    <source>
        <dbReference type="SAM" id="SignalP"/>
    </source>
</evidence>
<accession>A0ABV5J0A9</accession>
<organism evidence="2 3">
    <name type="scientific">Echinicola jeungdonensis</name>
    <dbReference type="NCBI Taxonomy" id="709343"/>
    <lineage>
        <taxon>Bacteria</taxon>
        <taxon>Pseudomonadati</taxon>
        <taxon>Bacteroidota</taxon>
        <taxon>Cytophagia</taxon>
        <taxon>Cytophagales</taxon>
        <taxon>Cyclobacteriaceae</taxon>
        <taxon>Echinicola</taxon>
    </lineage>
</organism>
<name>A0ABV5J0A9_9BACT</name>
<reference evidence="2 3" key="1">
    <citation type="submission" date="2024-09" db="EMBL/GenBank/DDBJ databases">
        <authorList>
            <person name="Sun Q."/>
            <person name="Mori K."/>
        </authorList>
    </citation>
    <scope>NUCLEOTIDE SEQUENCE [LARGE SCALE GENOMIC DNA]</scope>
    <source>
        <strain evidence="2 3">CECT 7682</strain>
    </source>
</reference>
<comment type="caution">
    <text evidence="2">The sequence shown here is derived from an EMBL/GenBank/DDBJ whole genome shotgun (WGS) entry which is preliminary data.</text>
</comment>
<gene>
    <name evidence="2" type="ORF">ACFFUR_00400</name>
</gene>
<evidence type="ECO:0000313" key="3">
    <source>
        <dbReference type="Proteomes" id="UP001589654"/>
    </source>
</evidence>
<feature type="chain" id="PRO_5046948292" description="Lipocalin-like domain-containing protein" evidence="1">
    <location>
        <begin position="25"/>
        <end position="138"/>
    </location>
</feature>
<dbReference type="PROSITE" id="PS51257">
    <property type="entry name" value="PROKAR_LIPOPROTEIN"/>
    <property type="match status" value="1"/>
</dbReference>